<reference evidence="1 2" key="1">
    <citation type="submission" date="2024-09" db="EMBL/GenBank/DDBJ databases">
        <authorList>
            <person name="Sun Q."/>
            <person name="Mori K."/>
        </authorList>
    </citation>
    <scope>NUCLEOTIDE SEQUENCE [LARGE SCALE GENOMIC DNA]</scope>
    <source>
        <strain evidence="1 2">CCM 8677</strain>
    </source>
</reference>
<evidence type="ECO:0000313" key="2">
    <source>
        <dbReference type="Proteomes" id="UP001589844"/>
    </source>
</evidence>
<comment type="caution">
    <text evidence="1">The sequence shown here is derived from an EMBL/GenBank/DDBJ whole genome shotgun (WGS) entry which is preliminary data.</text>
</comment>
<gene>
    <name evidence="1" type="ORF">ACFFJH_15955</name>
</gene>
<dbReference type="Proteomes" id="UP001589844">
    <property type="component" value="Unassembled WGS sequence"/>
</dbReference>
<proteinExistence type="predicted"/>
<organism evidence="1 2">
    <name type="scientific">Undibacterium danionis</name>
    <dbReference type="NCBI Taxonomy" id="1812100"/>
    <lineage>
        <taxon>Bacteria</taxon>
        <taxon>Pseudomonadati</taxon>
        <taxon>Pseudomonadota</taxon>
        <taxon>Betaproteobacteria</taxon>
        <taxon>Burkholderiales</taxon>
        <taxon>Oxalobacteraceae</taxon>
        <taxon>Undibacterium</taxon>
    </lineage>
</organism>
<accession>A0ABV6IKA0</accession>
<dbReference type="CDD" id="cd10146">
    <property type="entry name" value="LabA_like_C"/>
    <property type="match status" value="1"/>
</dbReference>
<name>A0ABV6IKA0_9BURK</name>
<protein>
    <submittedName>
        <fullName evidence="1">OST-HTH/LOTUS domain-containing protein</fullName>
    </submittedName>
</protein>
<evidence type="ECO:0000313" key="1">
    <source>
        <dbReference type="EMBL" id="MFC0351314.1"/>
    </source>
</evidence>
<dbReference type="EMBL" id="JBHLXJ010000017">
    <property type="protein sequence ID" value="MFC0351314.1"/>
    <property type="molecule type" value="Genomic_DNA"/>
</dbReference>
<dbReference type="RefSeq" id="WP_390213934.1">
    <property type="nucleotide sequence ID" value="NZ_JBHLXJ010000017.1"/>
</dbReference>
<sequence length="286" mass="32622">MDENIISVQQELQRKYGRCMFRLQQIEQLLKTLLPHVSVQGAAEKISSIRDRQIADARLKTMGGLVSMLTGEFLAPTTIEEEQEEEPENVGNAGWISAKFQISMSDRDYEETRLAFVDLVEMRNGLVHHFLEKFNISLVSECLIADAYLDECDEKIGRQLLQLQQWAKSLVEVQAKAASYVASVEFENALVHGVMPDGEVHWERSTIVEYLRNAEKACAQHGWTLLDTAIAQVRVSDNEQTPSKYGCKTWRGVLRKSEQFDIKRDVNPSNGRGQVWYRSRDVSDLI</sequence>
<keyword evidence="2" id="KW-1185">Reference proteome</keyword>